<sequence>MADSCQRRSCSCDFNQCSRSHISYSQRTNDKVDARCTCPHPPESNAPHGRASVLATRPVRHPSILSYATSVPPVIYEFPLPPCCSPSYSSRPSLPRFHPARNYPSFHGHYGGFPGPSQSRRAPSAQPSSIPSISCRQSYYTPHFNYAQTVHPSCANRTGENAIRTVRYLRAYPKLSSQLFVAEYERAERLRRYPTMVADWTLPSFQPYFSVVYLRSQLRNPLCCDSFRNVCVATIGGRGAGGGPRECLEPYYCPASSCNGSYASGCRVILGGRGRRMRDCHRSCTSSEDLKNSGSIRVSSAPSLTPTYSTFSESLTLENDVYDTGSTRHSSSTRVARRKPYRPERSTRSRSTRSCCSKCRSRSTSGRTRRTSSTPSVVRWVTCEKKRPPCPRHGHSRSSLVSTSLINGTSSSSSSSDSDRESKALRELQDLENFLGLKNTAIDKPTSSDKSDGNTSGAFFSFSGVSTANPICQCPECVATKGVGVTERYSITSTHFLKPTLIYPYAHSK</sequence>
<feature type="region of interest" description="Disordered" evidence="1">
    <location>
        <begin position="108"/>
        <end position="130"/>
    </location>
</feature>
<feature type="region of interest" description="Disordered" evidence="1">
    <location>
        <begin position="322"/>
        <end position="424"/>
    </location>
</feature>
<reference evidence="3" key="1">
    <citation type="journal article" date="2015" name="Nat. Genet.">
        <title>The genome and transcriptome of the zoonotic hookworm Ancylostoma ceylanicum identify infection-specific gene families.</title>
        <authorList>
            <person name="Schwarz E.M."/>
            <person name="Hu Y."/>
            <person name="Antoshechkin I."/>
            <person name="Miller M.M."/>
            <person name="Sternberg P.W."/>
            <person name="Aroian R.V."/>
        </authorList>
    </citation>
    <scope>NUCLEOTIDE SEQUENCE</scope>
    <source>
        <strain evidence="3">HY135</strain>
    </source>
</reference>
<keyword evidence="3" id="KW-1185">Reference proteome</keyword>
<proteinExistence type="predicted"/>
<evidence type="ECO:0000313" key="2">
    <source>
        <dbReference type="EMBL" id="EYB83023.1"/>
    </source>
</evidence>
<protein>
    <submittedName>
        <fullName evidence="2">Uncharacterized protein</fullName>
    </submittedName>
</protein>
<feature type="region of interest" description="Disordered" evidence="1">
    <location>
        <begin position="285"/>
        <end position="307"/>
    </location>
</feature>
<evidence type="ECO:0000256" key="1">
    <source>
        <dbReference type="SAM" id="MobiDB-lite"/>
    </source>
</evidence>
<feature type="compositionally biased region" description="Polar residues" evidence="1">
    <location>
        <begin position="397"/>
        <end position="409"/>
    </location>
</feature>
<comment type="caution">
    <text evidence="2">The sequence shown here is derived from an EMBL/GenBank/DDBJ whole genome shotgun (WGS) entry which is preliminary data.</text>
</comment>
<accession>A0A016RXF3</accession>
<feature type="compositionally biased region" description="Low complexity" evidence="1">
    <location>
        <begin position="116"/>
        <end position="130"/>
    </location>
</feature>
<feature type="compositionally biased region" description="Low complexity" evidence="1">
    <location>
        <begin position="362"/>
        <end position="374"/>
    </location>
</feature>
<organism evidence="2 3">
    <name type="scientific">Ancylostoma ceylanicum</name>
    <dbReference type="NCBI Taxonomy" id="53326"/>
    <lineage>
        <taxon>Eukaryota</taxon>
        <taxon>Metazoa</taxon>
        <taxon>Ecdysozoa</taxon>
        <taxon>Nematoda</taxon>
        <taxon>Chromadorea</taxon>
        <taxon>Rhabditida</taxon>
        <taxon>Rhabditina</taxon>
        <taxon>Rhabditomorpha</taxon>
        <taxon>Strongyloidea</taxon>
        <taxon>Ancylostomatidae</taxon>
        <taxon>Ancylostomatinae</taxon>
        <taxon>Ancylostoma</taxon>
    </lineage>
</organism>
<dbReference type="AlphaFoldDB" id="A0A016RXF3"/>
<name>A0A016RXF3_9BILA</name>
<dbReference type="Proteomes" id="UP000024635">
    <property type="component" value="Unassembled WGS sequence"/>
</dbReference>
<dbReference type="EMBL" id="JARK01001681">
    <property type="protein sequence ID" value="EYB83023.1"/>
    <property type="molecule type" value="Genomic_DNA"/>
</dbReference>
<feature type="compositionally biased region" description="Polar residues" evidence="1">
    <location>
        <begin position="324"/>
        <end position="334"/>
    </location>
</feature>
<gene>
    <name evidence="2" type="primary">Acey_s0345.g3123</name>
    <name evidence="2" type="ORF">Y032_0345g3123</name>
</gene>
<dbReference type="OrthoDB" id="10495753at2759"/>
<evidence type="ECO:0000313" key="3">
    <source>
        <dbReference type="Proteomes" id="UP000024635"/>
    </source>
</evidence>